<comment type="caution">
    <text evidence="4">The sequence shown here is derived from an EMBL/GenBank/DDBJ whole genome shotgun (WGS) entry which is preliminary data.</text>
</comment>
<dbReference type="PROSITE" id="PS50068">
    <property type="entry name" value="LDLRA_2"/>
    <property type="match status" value="1"/>
</dbReference>
<sequence>MSKNFLCNERSNQSVSLQALCDGKLDCGRGEDELDCGYKHIPGFLSLAGALAVFNHSQANEGSDTLGPVLQPEPGQSDQAVVHSHVESGGAGP</sequence>
<accession>A0AAV4ERH4</accession>
<gene>
    <name evidence="4" type="ORF">ElyMa_005465400</name>
</gene>
<dbReference type="AlphaFoldDB" id="A0AAV4ERH4"/>
<organism evidence="4 5">
    <name type="scientific">Elysia marginata</name>
    <dbReference type="NCBI Taxonomy" id="1093978"/>
    <lineage>
        <taxon>Eukaryota</taxon>
        <taxon>Metazoa</taxon>
        <taxon>Spiralia</taxon>
        <taxon>Lophotrochozoa</taxon>
        <taxon>Mollusca</taxon>
        <taxon>Gastropoda</taxon>
        <taxon>Heterobranchia</taxon>
        <taxon>Euthyneura</taxon>
        <taxon>Panpulmonata</taxon>
        <taxon>Sacoglossa</taxon>
        <taxon>Placobranchoidea</taxon>
        <taxon>Plakobranchidae</taxon>
        <taxon>Elysia</taxon>
    </lineage>
</organism>
<evidence type="ECO:0000256" key="1">
    <source>
        <dbReference type="ARBA" id="ARBA00023157"/>
    </source>
</evidence>
<evidence type="ECO:0000256" key="2">
    <source>
        <dbReference type="PROSITE-ProRule" id="PRU00124"/>
    </source>
</evidence>
<keyword evidence="5" id="KW-1185">Reference proteome</keyword>
<protein>
    <submittedName>
        <fullName evidence="4">Uncharacterized protein</fullName>
    </submittedName>
</protein>
<reference evidence="4 5" key="1">
    <citation type="journal article" date="2021" name="Elife">
        <title>Chloroplast acquisition without the gene transfer in kleptoplastic sea slugs, Plakobranchus ocellatus.</title>
        <authorList>
            <person name="Maeda T."/>
            <person name="Takahashi S."/>
            <person name="Yoshida T."/>
            <person name="Shimamura S."/>
            <person name="Takaki Y."/>
            <person name="Nagai Y."/>
            <person name="Toyoda A."/>
            <person name="Suzuki Y."/>
            <person name="Arimoto A."/>
            <person name="Ishii H."/>
            <person name="Satoh N."/>
            <person name="Nishiyama T."/>
            <person name="Hasebe M."/>
            <person name="Maruyama T."/>
            <person name="Minagawa J."/>
            <person name="Obokata J."/>
            <person name="Shigenobu S."/>
        </authorList>
    </citation>
    <scope>NUCLEOTIDE SEQUENCE [LARGE SCALE GENOMIC DNA]</scope>
</reference>
<evidence type="ECO:0000256" key="3">
    <source>
        <dbReference type="SAM" id="MobiDB-lite"/>
    </source>
</evidence>
<dbReference type="InterPro" id="IPR002172">
    <property type="entry name" value="LDrepeatLR_classA_rpt"/>
</dbReference>
<dbReference type="EMBL" id="BMAT01010895">
    <property type="protein sequence ID" value="GFR62766.1"/>
    <property type="molecule type" value="Genomic_DNA"/>
</dbReference>
<dbReference type="CDD" id="cd00112">
    <property type="entry name" value="LDLa"/>
    <property type="match status" value="1"/>
</dbReference>
<feature type="region of interest" description="Disordered" evidence="3">
    <location>
        <begin position="61"/>
        <end position="93"/>
    </location>
</feature>
<dbReference type="Pfam" id="PF00057">
    <property type="entry name" value="Ldl_recept_a"/>
    <property type="match status" value="1"/>
</dbReference>
<dbReference type="Proteomes" id="UP000762676">
    <property type="component" value="Unassembled WGS sequence"/>
</dbReference>
<keyword evidence="1 2" id="KW-1015">Disulfide bond</keyword>
<dbReference type="SUPFAM" id="SSF57424">
    <property type="entry name" value="LDL receptor-like module"/>
    <property type="match status" value="1"/>
</dbReference>
<comment type="caution">
    <text evidence="2">Lacks conserved residue(s) required for the propagation of feature annotation.</text>
</comment>
<name>A0AAV4ERH4_9GAST</name>
<proteinExistence type="predicted"/>
<evidence type="ECO:0000313" key="4">
    <source>
        <dbReference type="EMBL" id="GFR62766.1"/>
    </source>
</evidence>
<feature type="disulfide bond" evidence="2">
    <location>
        <begin position="21"/>
        <end position="36"/>
    </location>
</feature>
<dbReference type="InterPro" id="IPR036055">
    <property type="entry name" value="LDL_receptor-like_sf"/>
</dbReference>
<evidence type="ECO:0000313" key="5">
    <source>
        <dbReference type="Proteomes" id="UP000762676"/>
    </source>
</evidence>
<dbReference type="Gene3D" id="4.10.400.10">
    <property type="entry name" value="Low-density Lipoprotein Receptor"/>
    <property type="match status" value="1"/>
</dbReference>